<dbReference type="SUPFAM" id="SSF54637">
    <property type="entry name" value="Thioesterase/thiol ester dehydrase-isomerase"/>
    <property type="match status" value="2"/>
</dbReference>
<evidence type="ECO:0000256" key="1">
    <source>
        <dbReference type="ARBA" id="ARBA00006538"/>
    </source>
</evidence>
<sequence>MTYPTPSLSDTTLADVLELEELEPTVFRSVAVYDDPYPLYGGQIAAQALLAAGRTVPAERVPHSLHSYYLRGGTAAKPVRLHVEEDRDGRSYSARRVRGVQDGATIFTLSASFVTPGAGPEYEFIPIPDLAAPKTLPRREGGRMVSMEVRVTPQRTDSIPLPTAFWARSEIALPRSPLVHACVLTYISDASSGLFDAPEGAHRAGSSLDHAVWFHRPALLDDWIFVDLVPALVAGGRGFYTGTVRRTDGALLATLAQESLFR</sequence>
<dbReference type="GO" id="GO:0009062">
    <property type="term" value="P:fatty acid catabolic process"/>
    <property type="evidence" value="ECO:0007669"/>
    <property type="project" value="TreeGrafter"/>
</dbReference>
<protein>
    <submittedName>
        <fullName evidence="5">Acyl-CoA thioesterase II</fullName>
    </submittedName>
</protein>
<dbReference type="CDD" id="cd03445">
    <property type="entry name" value="Thioesterase_II_repeat2"/>
    <property type="match status" value="1"/>
</dbReference>
<dbReference type="OrthoDB" id="9781019at2"/>
<feature type="domain" description="Acyl-CoA thioesterase-like N-terminal HotDog" evidence="3">
    <location>
        <begin position="39"/>
        <end position="114"/>
    </location>
</feature>
<name>A0A2S6AVG1_9NOCA</name>
<dbReference type="CDD" id="cd03444">
    <property type="entry name" value="Thioesterase_II_repeat1"/>
    <property type="match status" value="1"/>
</dbReference>
<dbReference type="RefSeq" id="WP_104374233.1">
    <property type="nucleotide sequence ID" value="NZ_PSZC01000002.1"/>
</dbReference>
<evidence type="ECO:0000259" key="3">
    <source>
        <dbReference type="Pfam" id="PF13622"/>
    </source>
</evidence>
<dbReference type="PANTHER" id="PTHR11066:SF34">
    <property type="entry name" value="ACYL-COENZYME A THIOESTERASE 8"/>
    <property type="match status" value="1"/>
</dbReference>
<evidence type="ECO:0000259" key="4">
    <source>
        <dbReference type="Pfam" id="PF20789"/>
    </source>
</evidence>
<comment type="caution">
    <text evidence="5">The sequence shown here is derived from an EMBL/GenBank/DDBJ whole genome shotgun (WGS) entry which is preliminary data.</text>
</comment>
<dbReference type="GO" id="GO:0047617">
    <property type="term" value="F:fatty acyl-CoA hydrolase activity"/>
    <property type="evidence" value="ECO:0007669"/>
    <property type="project" value="InterPro"/>
</dbReference>
<dbReference type="InterPro" id="IPR029069">
    <property type="entry name" value="HotDog_dom_sf"/>
</dbReference>
<dbReference type="GO" id="GO:0006637">
    <property type="term" value="P:acyl-CoA metabolic process"/>
    <property type="evidence" value="ECO:0007669"/>
    <property type="project" value="InterPro"/>
</dbReference>
<dbReference type="Proteomes" id="UP000239874">
    <property type="component" value="Unassembled WGS sequence"/>
</dbReference>
<evidence type="ECO:0000256" key="2">
    <source>
        <dbReference type="ARBA" id="ARBA00022801"/>
    </source>
</evidence>
<feature type="domain" description="Acyl-CoA thioesterase-like C-terminal" evidence="4">
    <location>
        <begin position="142"/>
        <end position="260"/>
    </location>
</feature>
<accession>A0A2S6AVG1</accession>
<dbReference type="PANTHER" id="PTHR11066">
    <property type="entry name" value="ACYL-COA THIOESTERASE"/>
    <property type="match status" value="1"/>
</dbReference>
<evidence type="ECO:0000313" key="5">
    <source>
        <dbReference type="EMBL" id="PPJ39267.1"/>
    </source>
</evidence>
<comment type="similarity">
    <text evidence="1">Belongs to the C/M/P thioester hydrolase family.</text>
</comment>
<organism evidence="5 6">
    <name type="scientific">Nocardia nova</name>
    <dbReference type="NCBI Taxonomy" id="37330"/>
    <lineage>
        <taxon>Bacteria</taxon>
        <taxon>Bacillati</taxon>
        <taxon>Actinomycetota</taxon>
        <taxon>Actinomycetes</taxon>
        <taxon>Mycobacteriales</taxon>
        <taxon>Nocardiaceae</taxon>
        <taxon>Nocardia</taxon>
    </lineage>
</organism>
<reference evidence="5 6" key="1">
    <citation type="submission" date="2018-02" db="EMBL/GenBank/DDBJ databases">
        <title>8 Nocardia nova and 1 Nocardia cyriacigeorgica strain used for evolution to TMP-SMX.</title>
        <authorList>
            <person name="Mehta H."/>
            <person name="Weng J."/>
            <person name="Shamoo Y."/>
        </authorList>
    </citation>
    <scope>NUCLEOTIDE SEQUENCE [LARGE SCALE GENOMIC DNA]</scope>
    <source>
        <strain evidence="5 6">MDA3139</strain>
    </source>
</reference>
<gene>
    <name evidence="5" type="ORF">C5E45_03555</name>
</gene>
<dbReference type="InterPro" id="IPR003703">
    <property type="entry name" value="Acyl_CoA_thio"/>
</dbReference>
<dbReference type="AlphaFoldDB" id="A0A2S6AVG1"/>
<dbReference type="Pfam" id="PF13622">
    <property type="entry name" value="4HBT_3"/>
    <property type="match status" value="1"/>
</dbReference>
<proteinExistence type="inferred from homology"/>
<dbReference type="Gene3D" id="2.40.160.210">
    <property type="entry name" value="Acyl-CoA thioesterase, double hotdog domain"/>
    <property type="match status" value="1"/>
</dbReference>
<keyword evidence="2" id="KW-0378">Hydrolase</keyword>
<evidence type="ECO:0000313" key="6">
    <source>
        <dbReference type="Proteomes" id="UP000239874"/>
    </source>
</evidence>
<dbReference type="Pfam" id="PF20789">
    <property type="entry name" value="4HBT_3C"/>
    <property type="match status" value="1"/>
</dbReference>
<dbReference type="InterPro" id="IPR042171">
    <property type="entry name" value="Acyl-CoA_hotdog"/>
</dbReference>
<dbReference type="InterPro" id="IPR049449">
    <property type="entry name" value="TesB_ACOT8-like_N"/>
</dbReference>
<dbReference type="InterPro" id="IPR049450">
    <property type="entry name" value="ACOT8-like_C"/>
</dbReference>
<dbReference type="EMBL" id="PSZC01000002">
    <property type="protein sequence ID" value="PPJ39267.1"/>
    <property type="molecule type" value="Genomic_DNA"/>
</dbReference>